<dbReference type="SUPFAM" id="SSF52047">
    <property type="entry name" value="RNI-like"/>
    <property type="match status" value="1"/>
</dbReference>
<feature type="domain" description="PLAT" evidence="3">
    <location>
        <begin position="373"/>
        <end position="491"/>
    </location>
</feature>
<evidence type="ECO:0000313" key="4">
    <source>
        <dbReference type="EMBL" id="CAF0724098.1"/>
    </source>
</evidence>
<feature type="compositionally biased region" description="Basic and acidic residues" evidence="2">
    <location>
        <begin position="501"/>
        <end position="515"/>
    </location>
</feature>
<dbReference type="AlphaFoldDB" id="A0A813MIE5"/>
<feature type="region of interest" description="Disordered" evidence="2">
    <location>
        <begin position="501"/>
        <end position="565"/>
    </location>
</feature>
<feature type="compositionally biased region" description="Polar residues" evidence="2">
    <location>
        <begin position="550"/>
        <end position="562"/>
    </location>
</feature>
<accession>A0A813MIE5</accession>
<protein>
    <recommendedName>
        <fullName evidence="3">PLAT domain-containing protein</fullName>
    </recommendedName>
</protein>
<dbReference type="Gene3D" id="2.60.60.20">
    <property type="entry name" value="PLAT/LH2 domain"/>
    <property type="match status" value="1"/>
</dbReference>
<dbReference type="PROSITE" id="PS50095">
    <property type="entry name" value="PLAT"/>
    <property type="match status" value="3"/>
</dbReference>
<gene>
    <name evidence="4" type="ORF">OXX778_LOCUS2388</name>
</gene>
<evidence type="ECO:0000259" key="3">
    <source>
        <dbReference type="PROSITE" id="PS50095"/>
    </source>
</evidence>
<dbReference type="SUPFAM" id="SSF49723">
    <property type="entry name" value="Lipase/lipooxygenase domain (PLAT/LH2 domain)"/>
    <property type="match status" value="3"/>
</dbReference>
<feature type="domain" description="PLAT" evidence="3">
    <location>
        <begin position="103"/>
        <end position="222"/>
    </location>
</feature>
<dbReference type="SMART" id="SM00308">
    <property type="entry name" value="LH2"/>
    <property type="match status" value="1"/>
</dbReference>
<feature type="region of interest" description="Disordered" evidence="2">
    <location>
        <begin position="645"/>
        <end position="668"/>
    </location>
</feature>
<dbReference type="InterPro" id="IPR001024">
    <property type="entry name" value="PLAT/LH2_dom"/>
</dbReference>
<evidence type="ECO:0000256" key="2">
    <source>
        <dbReference type="SAM" id="MobiDB-lite"/>
    </source>
</evidence>
<dbReference type="InterPro" id="IPR036392">
    <property type="entry name" value="PLAT/LH2_dom_sf"/>
</dbReference>
<reference evidence="4" key="1">
    <citation type="submission" date="2021-02" db="EMBL/GenBank/DDBJ databases">
        <authorList>
            <person name="Nowell W R."/>
        </authorList>
    </citation>
    <scope>NUCLEOTIDE SEQUENCE</scope>
    <source>
        <strain evidence="4">Ploen Becks lab</strain>
    </source>
</reference>
<name>A0A813MIE5_9BILA</name>
<feature type="domain" description="PLAT" evidence="3">
    <location>
        <begin position="239"/>
        <end position="357"/>
    </location>
</feature>
<dbReference type="Pfam" id="PF01477">
    <property type="entry name" value="PLAT"/>
    <property type="match status" value="3"/>
</dbReference>
<dbReference type="EMBL" id="CAJNOC010000185">
    <property type="protein sequence ID" value="CAF0724098.1"/>
    <property type="molecule type" value="Genomic_DNA"/>
</dbReference>
<feature type="compositionally biased region" description="Basic residues" evidence="2">
    <location>
        <begin position="516"/>
        <end position="527"/>
    </location>
</feature>
<dbReference type="PANTHER" id="PTHR45901:SF3">
    <property type="entry name" value="LIPOXYGENASE HOMOLOGY DOMAIN-CONTAINING PROTEIN 1"/>
    <property type="match status" value="1"/>
</dbReference>
<dbReference type="OrthoDB" id="5322100at2759"/>
<sequence length="875" mass="102532">MFRDTTWIRGRQTENENYADRLNHLDLNRIPRLSLDESKLSDYKHEENNPKFSYCYLCSIGAHEHKKTQPVPMNKRRYLKPYLNPVQILKKYEKDQMDTEIKTKYKFIVKTGVGLYAGTDCNVMFKLYGTAGIWETTELKPKGSSNTEKFPSNSLVEIELNGPVIGDLKKLKIWHNGKSIKDGWYLDFIEITCYAQMQTWRFVCDQWLSTHRPPNNSNTAIISLNNNSIFNNEKIRNMTEYFFIFKTSGKPLTGKDINIQFQFTAAKYQSQVFNLLTPYVNLFDRNQLDCFMVSTSHDLGAPEKLRLAHNSRKMTHDWFIEYIKVLYSKEPNKLYVYKVDKWLDKNDRMNAIISLQESLQINQVNDEVNSNKKVYHISVITGRVKFAGTDSRVFIEMKGTRGMTKAHRLHNSKAKKEFERGQTDHFQIFDDDIGDIKMIRVWHDNSGSAPGWFLEAVLIRSMSTTISGNESKQDYELYRQLDKISKKIKIKDLKPDELEKLEDRSTKRSKSAELRRKVKPRVAKRTRSASADLKRRSSMNDNEFKKSERTSTPSILKTPNSPRTRRDMMKKHVKFEQQSNDKLKNEKKEDKTAKIDMILNWVMSINYHDDSKTIKNVRTIENYDKSIKNIDNKLVTLYESKLSKSTASSTKENKSDVQQTPLSPRNSKQSIQENLIHVFECNKWLAKDMEDRQTERIIRLIKSINQLEFKNFDNFIQQNLSSLDKKLKSIYLNNLFSVTDSTLSTFLNKMDNLGVEETIVSNLKLPKFILNLTNFKNLDTITFKSNQIENFEIYLGYKPKNLNIVWNEIRKFKLKNCQNNLEYLDLIGNDLNFQLPTMPNLISLHLDNNNFNSIQKDLFGRNLPILKFFILLQII</sequence>
<comment type="caution">
    <text evidence="4">The sequence shown here is derived from an EMBL/GenBank/DDBJ whole genome shotgun (WGS) entry which is preliminary data.</text>
</comment>
<evidence type="ECO:0000313" key="5">
    <source>
        <dbReference type="Proteomes" id="UP000663879"/>
    </source>
</evidence>
<keyword evidence="5" id="KW-1185">Reference proteome</keyword>
<dbReference type="Gene3D" id="2.40.180.10">
    <property type="entry name" value="Catalase core domain"/>
    <property type="match status" value="2"/>
</dbReference>
<dbReference type="PANTHER" id="PTHR45901">
    <property type="entry name" value="PROTEIN CBG12474"/>
    <property type="match status" value="1"/>
</dbReference>
<organism evidence="4 5">
    <name type="scientific">Brachionus calyciflorus</name>
    <dbReference type="NCBI Taxonomy" id="104777"/>
    <lineage>
        <taxon>Eukaryota</taxon>
        <taxon>Metazoa</taxon>
        <taxon>Spiralia</taxon>
        <taxon>Gnathifera</taxon>
        <taxon>Rotifera</taxon>
        <taxon>Eurotatoria</taxon>
        <taxon>Monogononta</taxon>
        <taxon>Pseudotrocha</taxon>
        <taxon>Ploima</taxon>
        <taxon>Brachionidae</taxon>
        <taxon>Brachionus</taxon>
    </lineage>
</organism>
<proteinExistence type="predicted"/>
<feature type="compositionally biased region" description="Polar residues" evidence="2">
    <location>
        <begin position="656"/>
        <end position="668"/>
    </location>
</feature>
<dbReference type="Proteomes" id="UP000663879">
    <property type="component" value="Unassembled WGS sequence"/>
</dbReference>
<evidence type="ECO:0000256" key="1">
    <source>
        <dbReference type="PROSITE-ProRule" id="PRU00152"/>
    </source>
</evidence>
<dbReference type="InterPro" id="IPR052970">
    <property type="entry name" value="Inner_ear_hair_cell_LOXHD"/>
</dbReference>
<comment type="caution">
    <text evidence="1">Lacks conserved residue(s) required for the propagation of feature annotation.</text>
</comment>
<dbReference type="Gene3D" id="3.80.10.10">
    <property type="entry name" value="Ribonuclease Inhibitor"/>
    <property type="match status" value="1"/>
</dbReference>
<dbReference type="InterPro" id="IPR032675">
    <property type="entry name" value="LRR_dom_sf"/>
</dbReference>